<proteinExistence type="predicted"/>
<evidence type="ECO:0000256" key="3">
    <source>
        <dbReference type="ARBA" id="ARBA00022658"/>
    </source>
</evidence>
<evidence type="ECO:0000256" key="5">
    <source>
        <dbReference type="ARBA" id="ARBA00022771"/>
    </source>
</evidence>
<evidence type="ECO:0000256" key="8">
    <source>
        <dbReference type="PROSITE-ProRule" id="PRU00091"/>
    </source>
</evidence>
<keyword evidence="6" id="KW-0862">Zinc</keyword>
<dbReference type="EMBL" id="CAJOBC010002910">
    <property type="protein sequence ID" value="CAF3757865.1"/>
    <property type="molecule type" value="Genomic_DNA"/>
</dbReference>
<dbReference type="Gene3D" id="2.30.29.30">
    <property type="entry name" value="Pleckstrin-homology domain (PH domain)/Phosphotyrosine-binding domain (PTB)"/>
    <property type="match status" value="1"/>
</dbReference>
<keyword evidence="4" id="KW-0479">Metal-binding</keyword>
<dbReference type="SUPFAM" id="SSF50729">
    <property type="entry name" value="PH domain-like"/>
    <property type="match status" value="1"/>
</dbReference>
<dbReference type="EMBL" id="CAJNOQ010002911">
    <property type="protein sequence ID" value="CAF0985695.1"/>
    <property type="molecule type" value="Genomic_DNA"/>
</dbReference>
<gene>
    <name evidence="13" type="ORF">GPM918_LOCUS12988</name>
    <name evidence="14" type="ORF">SRO942_LOCUS12983</name>
</gene>
<protein>
    <submittedName>
        <fullName evidence="13">Uncharacterized protein</fullName>
    </submittedName>
</protein>
<evidence type="ECO:0000259" key="11">
    <source>
        <dbReference type="PROSITE" id="PS50010"/>
    </source>
</evidence>
<evidence type="ECO:0000256" key="6">
    <source>
        <dbReference type="ARBA" id="ARBA00022833"/>
    </source>
</evidence>
<reference evidence="13" key="1">
    <citation type="submission" date="2021-02" db="EMBL/GenBank/DDBJ databases">
        <authorList>
            <person name="Nowell W R."/>
        </authorList>
    </citation>
    <scope>NUCLEOTIDE SEQUENCE</scope>
</reference>
<dbReference type="PROSITE" id="PS50178">
    <property type="entry name" value="ZF_FYVE"/>
    <property type="match status" value="1"/>
</dbReference>
<dbReference type="GO" id="GO:0005737">
    <property type="term" value="C:cytoplasm"/>
    <property type="evidence" value="ECO:0007669"/>
    <property type="project" value="TreeGrafter"/>
</dbReference>
<dbReference type="Pfam" id="PF00169">
    <property type="entry name" value="PH"/>
    <property type="match status" value="1"/>
</dbReference>
<dbReference type="PANTHER" id="PTHR12673:SF241">
    <property type="entry name" value="DH DOMAIN-CONTAINING PROTEIN"/>
    <property type="match status" value="1"/>
</dbReference>
<dbReference type="GO" id="GO:0005085">
    <property type="term" value="F:guanyl-nucleotide exchange factor activity"/>
    <property type="evidence" value="ECO:0007669"/>
    <property type="project" value="UniProtKB-KW"/>
</dbReference>
<dbReference type="InterPro" id="IPR011993">
    <property type="entry name" value="PH-like_dom_sf"/>
</dbReference>
<feature type="domain" description="FYVE-type" evidence="12">
    <location>
        <begin position="783"/>
        <end position="850"/>
    </location>
</feature>
<feature type="domain" description="DH" evidence="11">
    <location>
        <begin position="399"/>
        <end position="608"/>
    </location>
</feature>
<feature type="region of interest" description="Disordered" evidence="9">
    <location>
        <begin position="119"/>
        <end position="163"/>
    </location>
</feature>
<evidence type="ECO:0000313" key="14">
    <source>
        <dbReference type="EMBL" id="CAF3757865.1"/>
    </source>
</evidence>
<dbReference type="InterPro" id="IPR000306">
    <property type="entry name" value="Znf_FYVE"/>
</dbReference>
<keyword evidence="5 8" id="KW-0863">Zinc-finger</keyword>
<dbReference type="Pfam" id="PF00621">
    <property type="entry name" value="RhoGEF"/>
    <property type="match status" value="1"/>
</dbReference>
<dbReference type="InterPro" id="IPR017455">
    <property type="entry name" value="Znf_FYVE-rel"/>
</dbReference>
<dbReference type="OrthoDB" id="660555at2759"/>
<evidence type="ECO:0000313" key="13">
    <source>
        <dbReference type="EMBL" id="CAF0985695.1"/>
    </source>
</evidence>
<feature type="compositionally biased region" description="Low complexity" evidence="9">
    <location>
        <begin position="146"/>
        <end position="163"/>
    </location>
</feature>
<evidence type="ECO:0000256" key="4">
    <source>
        <dbReference type="ARBA" id="ARBA00022723"/>
    </source>
</evidence>
<keyword evidence="2" id="KW-0963">Cytoplasm</keyword>
<comment type="caution">
    <text evidence="13">The sequence shown here is derived from an EMBL/GenBank/DDBJ whole genome shotgun (WGS) entry which is preliminary data.</text>
</comment>
<dbReference type="InterPro" id="IPR000219">
    <property type="entry name" value="DH_dom"/>
</dbReference>
<evidence type="ECO:0000256" key="7">
    <source>
        <dbReference type="ARBA" id="ARBA00023212"/>
    </source>
</evidence>
<dbReference type="Proteomes" id="UP000681722">
    <property type="component" value="Unassembled WGS sequence"/>
</dbReference>
<evidence type="ECO:0000259" key="10">
    <source>
        <dbReference type="PROSITE" id="PS50003"/>
    </source>
</evidence>
<organism evidence="13 15">
    <name type="scientific">Didymodactylos carnosus</name>
    <dbReference type="NCBI Taxonomy" id="1234261"/>
    <lineage>
        <taxon>Eukaryota</taxon>
        <taxon>Metazoa</taxon>
        <taxon>Spiralia</taxon>
        <taxon>Gnathifera</taxon>
        <taxon>Rotifera</taxon>
        <taxon>Eurotatoria</taxon>
        <taxon>Bdelloidea</taxon>
        <taxon>Philodinida</taxon>
        <taxon>Philodinidae</taxon>
        <taxon>Didymodactylos</taxon>
    </lineage>
</organism>
<dbReference type="Gene3D" id="1.20.900.10">
    <property type="entry name" value="Dbl homology (DH) domain"/>
    <property type="match status" value="1"/>
</dbReference>
<dbReference type="InterPro" id="IPR013083">
    <property type="entry name" value="Znf_RING/FYVE/PHD"/>
</dbReference>
<dbReference type="Gene3D" id="3.30.40.10">
    <property type="entry name" value="Zinc/RING finger domain, C3HC4 (zinc finger)"/>
    <property type="match status" value="1"/>
</dbReference>
<comment type="subcellular location">
    <subcellularLocation>
        <location evidence="1">Cytoplasm</location>
        <location evidence="1">Cytoskeleton</location>
    </subcellularLocation>
</comment>
<dbReference type="PROSITE" id="PS50003">
    <property type="entry name" value="PH_DOMAIN"/>
    <property type="match status" value="1"/>
</dbReference>
<name>A0A814FMQ6_9BILA</name>
<dbReference type="SMART" id="SM00064">
    <property type="entry name" value="FYVE"/>
    <property type="match status" value="1"/>
</dbReference>
<keyword evidence="3" id="KW-0344">Guanine-nucleotide releasing factor</keyword>
<dbReference type="InterPro" id="IPR035899">
    <property type="entry name" value="DBL_dom_sf"/>
</dbReference>
<dbReference type="InterPro" id="IPR051092">
    <property type="entry name" value="FYVE_RhoGEF_PH"/>
</dbReference>
<dbReference type="Proteomes" id="UP000663829">
    <property type="component" value="Unassembled WGS sequence"/>
</dbReference>
<feature type="non-terminal residue" evidence="13">
    <location>
        <position position="879"/>
    </location>
</feature>
<dbReference type="InterPro" id="IPR001849">
    <property type="entry name" value="PH_domain"/>
</dbReference>
<dbReference type="GO" id="GO:0005856">
    <property type="term" value="C:cytoskeleton"/>
    <property type="evidence" value="ECO:0007669"/>
    <property type="project" value="UniProtKB-SubCell"/>
</dbReference>
<dbReference type="GO" id="GO:0007010">
    <property type="term" value="P:cytoskeleton organization"/>
    <property type="evidence" value="ECO:0007669"/>
    <property type="project" value="TreeGrafter"/>
</dbReference>
<keyword evidence="7" id="KW-0206">Cytoskeleton</keyword>
<dbReference type="InterPro" id="IPR011011">
    <property type="entry name" value="Znf_FYVE_PHD"/>
</dbReference>
<dbReference type="SUPFAM" id="SSF48065">
    <property type="entry name" value="DBL homology domain (DH-domain)"/>
    <property type="match status" value="1"/>
</dbReference>
<feature type="domain" description="PH" evidence="10">
    <location>
        <begin position="621"/>
        <end position="746"/>
    </location>
</feature>
<dbReference type="PANTHER" id="PTHR12673">
    <property type="entry name" value="FACIOGENITAL DYSPLASIA PROTEIN"/>
    <property type="match status" value="1"/>
</dbReference>
<dbReference type="Pfam" id="PF01363">
    <property type="entry name" value="FYVE"/>
    <property type="match status" value="1"/>
</dbReference>
<evidence type="ECO:0000256" key="1">
    <source>
        <dbReference type="ARBA" id="ARBA00004245"/>
    </source>
</evidence>
<dbReference type="SUPFAM" id="SSF57903">
    <property type="entry name" value="FYVE/PHD zinc finger"/>
    <property type="match status" value="1"/>
</dbReference>
<accession>A0A814FMQ6</accession>
<dbReference type="AlphaFoldDB" id="A0A814FMQ6"/>
<dbReference type="SMART" id="SM00233">
    <property type="entry name" value="PH"/>
    <property type="match status" value="1"/>
</dbReference>
<dbReference type="PROSITE" id="PS50010">
    <property type="entry name" value="DH_2"/>
    <property type="match status" value="1"/>
</dbReference>
<feature type="region of interest" description="Disordered" evidence="9">
    <location>
        <begin position="371"/>
        <end position="390"/>
    </location>
</feature>
<evidence type="ECO:0000313" key="15">
    <source>
        <dbReference type="Proteomes" id="UP000663829"/>
    </source>
</evidence>
<sequence>MITKTTMASSNKSTQFRFKSYSNWPSQQFESFDKNLNNDLILPVKHLSSSQQPSGSFEIDLDQESISFSKKTFASKRSVFSTPVSVSFIKNSSMIPAQENIPVGGLEKLYETNDMITERKSVVTETNRQIKPRRRSPPPPPPPSPKISSTKISIGRTNKPSVSTTVTNVTINTHKQDTSFKTITTESTTVTKTTKYSSRTDTKKSDVSVKSSNQQILSNVERKDEKNDTCAPKKSLLSTYSKKISLDNGTEKQLSKNNSNKEQTIQPVLTAHSSIADIDSKEVARSFSKALDFFQKQEEQQQLADRLSSFKQIERNSYERSSSSSPYSSKPKISSLADISLKNNHENNNNNYTTVDNTSLKCSKYNRNLSDSSFSDEEEDSEQKCIDSSATSSSEMTDKLYKCIEELWKTEKTYVHILNVLSSELPFEVNKLCGTDDAIVNQFNSTYKPLLGALQAIYKLHCDTLLPKLTPYVHNWETLRGNTSRNVWSIFHDNSQFISVLYKDYYVRISESQTKLDDLCKLHSCLNDAMLKVQTFMGNLYPMSQLNCPNQRLLRYILCMKTYMKYLDKQSKEYQLTKSIHDELDRTACDCQEALTVSSIVLNDLNDRLDNKFECYKDQRKLLWCGYLKKQSPRTNRDIAQRYVILFSDCMLVCNELSSKKLEIKKELSIKNMTVDEVHSTDSNNSNTSLNMTVSASLSSLTELQQQQQQQKCRFRINAIEKAYEFIADDEKDKQIWIKKIEQAIDEYSKRVTHIIPRKPYSTETMSTSSTLLGFRAPIWVNDVDVSRCQICNTKFPQINIVRISLSNKHHCRACGKAVCSSCSSKKCLLDYNKAMGESRVCDACYNELTAVTKQSPIITSSPRPRVQLVNVTRDPDQT</sequence>
<evidence type="ECO:0000256" key="9">
    <source>
        <dbReference type="SAM" id="MobiDB-lite"/>
    </source>
</evidence>
<evidence type="ECO:0000259" key="12">
    <source>
        <dbReference type="PROSITE" id="PS50178"/>
    </source>
</evidence>
<dbReference type="GO" id="GO:0046847">
    <property type="term" value="P:filopodium assembly"/>
    <property type="evidence" value="ECO:0007669"/>
    <property type="project" value="TreeGrafter"/>
</dbReference>
<evidence type="ECO:0000256" key="2">
    <source>
        <dbReference type="ARBA" id="ARBA00022490"/>
    </source>
</evidence>
<dbReference type="GO" id="GO:0008270">
    <property type="term" value="F:zinc ion binding"/>
    <property type="evidence" value="ECO:0007669"/>
    <property type="project" value="UniProtKB-KW"/>
</dbReference>
<dbReference type="SMART" id="SM00325">
    <property type="entry name" value="RhoGEF"/>
    <property type="match status" value="1"/>
</dbReference>
<keyword evidence="15" id="KW-1185">Reference proteome</keyword>